<dbReference type="SUPFAM" id="SSF102829">
    <property type="entry name" value="Cell division protein ZapA-like"/>
    <property type="match status" value="1"/>
</dbReference>
<proteinExistence type="predicted"/>
<feature type="compositionally biased region" description="Low complexity" evidence="1">
    <location>
        <begin position="127"/>
        <end position="136"/>
    </location>
</feature>
<gene>
    <name evidence="2" type="ORF">WF787_02230</name>
</gene>
<dbReference type="InterPro" id="IPR053712">
    <property type="entry name" value="Bac_CellDiv_Activator"/>
</dbReference>
<comment type="caution">
    <text evidence="2">The sequence shown here is derived from an EMBL/GenBank/DDBJ whole genome shotgun (WGS) entry which is preliminary data.</text>
</comment>
<feature type="region of interest" description="Disordered" evidence="1">
    <location>
        <begin position="114"/>
        <end position="143"/>
    </location>
</feature>
<feature type="compositionally biased region" description="Basic and acidic residues" evidence="1">
    <location>
        <begin position="114"/>
        <end position="126"/>
    </location>
</feature>
<protein>
    <submittedName>
        <fullName evidence="2">Cell division protein ZapA</fullName>
    </submittedName>
</protein>
<accession>A0AB35XUV1</accession>
<dbReference type="Proteomes" id="UP001379600">
    <property type="component" value="Unassembled WGS sequence"/>
</dbReference>
<dbReference type="InterPro" id="IPR036192">
    <property type="entry name" value="Cell_div_ZapA-like_sf"/>
</dbReference>
<name>A0AB35XUV1_9FIRM</name>
<evidence type="ECO:0000313" key="2">
    <source>
        <dbReference type="EMBL" id="MEJ3690042.1"/>
    </source>
</evidence>
<dbReference type="InterPro" id="IPR007838">
    <property type="entry name" value="Cell_div_ZapA-like"/>
</dbReference>
<evidence type="ECO:0000256" key="1">
    <source>
        <dbReference type="SAM" id="MobiDB-lite"/>
    </source>
</evidence>
<dbReference type="EMBL" id="JBBFKC010000002">
    <property type="protein sequence ID" value="MEJ3690042.1"/>
    <property type="molecule type" value="Genomic_DNA"/>
</dbReference>
<reference evidence="2 3" key="1">
    <citation type="submission" date="2024-03" db="EMBL/GenBank/DDBJ databases">
        <authorList>
            <person name="Plomp N."/>
            <person name="Harmsen H.J."/>
        </authorList>
    </citation>
    <scope>NUCLEOTIDE SEQUENCE [LARGE SCALE GENOMIC DNA]</scope>
    <source>
        <strain evidence="2 3">HTF-76H</strain>
    </source>
</reference>
<keyword evidence="2" id="KW-0131">Cell cycle</keyword>
<dbReference type="GO" id="GO:0051301">
    <property type="term" value="P:cell division"/>
    <property type="evidence" value="ECO:0007669"/>
    <property type="project" value="UniProtKB-KW"/>
</dbReference>
<organism evidence="2 3">
    <name type="scientific">Faecalibacterium taiwanense</name>
    <dbReference type="NCBI Taxonomy" id="3030638"/>
    <lineage>
        <taxon>Bacteria</taxon>
        <taxon>Bacillati</taxon>
        <taxon>Bacillota</taxon>
        <taxon>Clostridia</taxon>
        <taxon>Eubacteriales</taxon>
        <taxon>Oscillospiraceae</taxon>
        <taxon>Faecalibacterium</taxon>
    </lineage>
</organism>
<dbReference type="RefSeq" id="WP_120079461.1">
    <property type="nucleotide sequence ID" value="NZ_JBBFKB010000077.1"/>
</dbReference>
<dbReference type="AlphaFoldDB" id="A0AB35XUV1"/>
<dbReference type="Gene3D" id="6.10.250.790">
    <property type="match status" value="1"/>
</dbReference>
<keyword evidence="3" id="KW-1185">Reference proteome</keyword>
<keyword evidence="2" id="KW-0132">Cell division</keyword>
<sequence>MVNKVRVNIAGTPYAIATTDPEKYILSLAKKLDEDITKLLDDNANLSVTKAAVFCAMDYLDEYRKSTGSAENMRSQIQDYIADATRAKLAEDKVKAENEVLRREAAALREQLEKMRNKEARREERAQQAVQQSAAEGEADKAE</sequence>
<dbReference type="Pfam" id="PF05164">
    <property type="entry name" value="ZapA"/>
    <property type="match status" value="1"/>
</dbReference>
<evidence type="ECO:0000313" key="3">
    <source>
        <dbReference type="Proteomes" id="UP001379600"/>
    </source>
</evidence>